<protein>
    <recommendedName>
        <fullName evidence="5">Miraculin</fullName>
    </recommendedName>
</protein>
<evidence type="ECO:0000313" key="3">
    <source>
        <dbReference type="EMBL" id="KAK1419563.1"/>
    </source>
</evidence>
<dbReference type="SUPFAM" id="SSF50386">
    <property type="entry name" value="STI-like"/>
    <property type="match status" value="1"/>
</dbReference>
<dbReference type="SMART" id="SM00452">
    <property type="entry name" value="STI"/>
    <property type="match status" value="1"/>
</dbReference>
<dbReference type="PANTHER" id="PTHR33107:SF87">
    <property type="entry name" value="21 KDA SEED PROTEIN-RELATED"/>
    <property type="match status" value="1"/>
</dbReference>
<comment type="similarity">
    <text evidence="1">Belongs to the protease inhibitor I3 (leguminous Kunitz-type inhibitor) family.</text>
</comment>
<comment type="caution">
    <text evidence="3">The sequence shown here is derived from an EMBL/GenBank/DDBJ whole genome shotgun (WGS) entry which is preliminary data.</text>
</comment>
<dbReference type="InterPro" id="IPR011065">
    <property type="entry name" value="Kunitz_inhibitor_STI-like_sf"/>
</dbReference>
<accession>A0AAD8KBE6</accession>
<dbReference type="AlphaFoldDB" id="A0AAD8KBE6"/>
<evidence type="ECO:0000256" key="2">
    <source>
        <dbReference type="SAM" id="SignalP"/>
    </source>
</evidence>
<dbReference type="Proteomes" id="UP001229421">
    <property type="component" value="Unassembled WGS sequence"/>
</dbReference>
<keyword evidence="4" id="KW-1185">Reference proteome</keyword>
<evidence type="ECO:0000256" key="1">
    <source>
        <dbReference type="ARBA" id="ARBA00005440"/>
    </source>
</evidence>
<dbReference type="GO" id="GO:0004866">
    <property type="term" value="F:endopeptidase inhibitor activity"/>
    <property type="evidence" value="ECO:0007669"/>
    <property type="project" value="InterPro"/>
</dbReference>
<feature type="chain" id="PRO_5041987456" description="Miraculin" evidence="2">
    <location>
        <begin position="20"/>
        <end position="197"/>
    </location>
</feature>
<gene>
    <name evidence="3" type="ORF">QVD17_28753</name>
</gene>
<dbReference type="Pfam" id="PF00197">
    <property type="entry name" value="Kunitz_legume"/>
    <property type="match status" value="1"/>
</dbReference>
<dbReference type="PANTHER" id="PTHR33107">
    <property type="entry name" value="KUNITZ TRYPSIN INHIBITOR 2"/>
    <property type="match status" value="1"/>
</dbReference>
<dbReference type="PROSITE" id="PS00283">
    <property type="entry name" value="SOYBEAN_KUNITZ"/>
    <property type="match status" value="1"/>
</dbReference>
<organism evidence="3 4">
    <name type="scientific">Tagetes erecta</name>
    <name type="common">African marigold</name>
    <dbReference type="NCBI Taxonomy" id="13708"/>
    <lineage>
        <taxon>Eukaryota</taxon>
        <taxon>Viridiplantae</taxon>
        <taxon>Streptophyta</taxon>
        <taxon>Embryophyta</taxon>
        <taxon>Tracheophyta</taxon>
        <taxon>Spermatophyta</taxon>
        <taxon>Magnoliopsida</taxon>
        <taxon>eudicotyledons</taxon>
        <taxon>Gunneridae</taxon>
        <taxon>Pentapetalae</taxon>
        <taxon>asterids</taxon>
        <taxon>campanulids</taxon>
        <taxon>Asterales</taxon>
        <taxon>Asteraceae</taxon>
        <taxon>Asteroideae</taxon>
        <taxon>Heliantheae alliance</taxon>
        <taxon>Tageteae</taxon>
        <taxon>Tagetes</taxon>
    </lineage>
</organism>
<dbReference type="Gene3D" id="2.80.10.50">
    <property type="match status" value="1"/>
</dbReference>
<feature type="signal peptide" evidence="2">
    <location>
        <begin position="1"/>
        <end position="19"/>
    </location>
</feature>
<keyword evidence="2" id="KW-0732">Signal</keyword>
<sequence>MKTIIILFSSLAFILLGNSAPAPVLDFEGNNIRAGKRYYILPTLEKEEYGGLDLKVGKKPCSDGISRSSADDNGLSLTVNPVNNKKGLITVSTDVNLKFTDSTGCNESNVWKLIYEKTMKRYAIVLGGVEGNPGQNTLYNWFKIAKAKNGYKFVFCPTVCSKCKVKCSDIGFVTDKDGVPRLAFSNDPYVFNFYGVG</sequence>
<evidence type="ECO:0008006" key="5">
    <source>
        <dbReference type="Google" id="ProtNLM"/>
    </source>
</evidence>
<reference evidence="3" key="1">
    <citation type="journal article" date="2023" name="bioRxiv">
        <title>Improved chromosome-level genome assembly for marigold (Tagetes erecta).</title>
        <authorList>
            <person name="Jiang F."/>
            <person name="Yuan L."/>
            <person name="Wang S."/>
            <person name="Wang H."/>
            <person name="Xu D."/>
            <person name="Wang A."/>
            <person name="Fan W."/>
        </authorList>
    </citation>
    <scope>NUCLEOTIDE SEQUENCE</scope>
    <source>
        <strain evidence="3">WSJ</strain>
        <tissue evidence="3">Leaf</tissue>
    </source>
</reference>
<name>A0AAD8KBE6_TARER</name>
<evidence type="ECO:0000313" key="4">
    <source>
        <dbReference type="Proteomes" id="UP001229421"/>
    </source>
</evidence>
<dbReference type="EMBL" id="JAUHHV010000007">
    <property type="protein sequence ID" value="KAK1419563.1"/>
    <property type="molecule type" value="Genomic_DNA"/>
</dbReference>
<proteinExistence type="inferred from homology"/>
<dbReference type="InterPro" id="IPR002160">
    <property type="entry name" value="Prot_inh_Kunz-lg"/>
</dbReference>